<dbReference type="CDD" id="cd23992">
    <property type="entry name" value="PBP_GOBP"/>
    <property type="match status" value="1"/>
</dbReference>
<sequence length="106" mass="11976">MKDLSEQTKSDIHEIVEKGNPTQDAKCFVTCIMTKWGLLSEDGGFQPDGVRKVTKAIREFDRNPAEYKDIDEVIITKCGAIEEPEKCNKRYAIAECGFKVFTEIQG</sequence>
<dbReference type="Gene3D" id="1.10.238.20">
    <property type="entry name" value="Pheromone/general odorant binding protein domain"/>
    <property type="match status" value="1"/>
</dbReference>
<dbReference type="EMBL" id="LR899012">
    <property type="protein sequence ID" value="CAD7087543.1"/>
    <property type="molecule type" value="Genomic_DNA"/>
</dbReference>
<reference evidence="1 2" key="1">
    <citation type="submission" date="2020-11" db="EMBL/GenBank/DDBJ databases">
        <authorList>
            <person name="Wallbank WR R."/>
            <person name="Pardo Diaz C."/>
            <person name="Kozak K."/>
            <person name="Martin S."/>
            <person name="Jiggins C."/>
            <person name="Moest M."/>
            <person name="Warren A I."/>
            <person name="Generalovic N T."/>
            <person name="Byers J.R.P. K."/>
            <person name="Montejo-Kovacevich G."/>
            <person name="Yen C E."/>
        </authorList>
    </citation>
    <scope>NUCLEOTIDE SEQUENCE [LARGE SCALE GENOMIC DNA]</scope>
</reference>
<dbReference type="GO" id="GO:0005549">
    <property type="term" value="F:odorant binding"/>
    <property type="evidence" value="ECO:0007669"/>
    <property type="project" value="InterPro"/>
</dbReference>
<evidence type="ECO:0000313" key="2">
    <source>
        <dbReference type="Proteomes" id="UP000594454"/>
    </source>
</evidence>
<dbReference type="OrthoDB" id="8194670at2759"/>
<dbReference type="InParanoid" id="A0A7R8YW53"/>
<dbReference type="Proteomes" id="UP000594454">
    <property type="component" value="Chromosome 4"/>
</dbReference>
<proteinExistence type="predicted"/>
<name>A0A7R8YW53_HERIL</name>
<dbReference type="SMART" id="SM00708">
    <property type="entry name" value="PhBP"/>
    <property type="match status" value="1"/>
</dbReference>
<keyword evidence="2" id="KW-1185">Reference proteome</keyword>
<dbReference type="AlphaFoldDB" id="A0A7R8YW53"/>
<gene>
    <name evidence="1" type="ORF">HERILL_LOCUS10243</name>
</gene>
<evidence type="ECO:0000313" key="1">
    <source>
        <dbReference type="EMBL" id="CAD7087543.1"/>
    </source>
</evidence>
<accession>A0A7R8YW53</accession>
<dbReference type="Pfam" id="PF01395">
    <property type="entry name" value="PBP_GOBP"/>
    <property type="match status" value="1"/>
</dbReference>
<dbReference type="InterPro" id="IPR006170">
    <property type="entry name" value="PBP/GOBP"/>
</dbReference>
<protein>
    <submittedName>
        <fullName evidence="1">Uncharacterized protein</fullName>
    </submittedName>
</protein>
<organism evidence="1 2">
    <name type="scientific">Hermetia illucens</name>
    <name type="common">Black soldier fly</name>
    <dbReference type="NCBI Taxonomy" id="343691"/>
    <lineage>
        <taxon>Eukaryota</taxon>
        <taxon>Metazoa</taxon>
        <taxon>Ecdysozoa</taxon>
        <taxon>Arthropoda</taxon>
        <taxon>Hexapoda</taxon>
        <taxon>Insecta</taxon>
        <taxon>Pterygota</taxon>
        <taxon>Neoptera</taxon>
        <taxon>Endopterygota</taxon>
        <taxon>Diptera</taxon>
        <taxon>Brachycera</taxon>
        <taxon>Stratiomyomorpha</taxon>
        <taxon>Stratiomyidae</taxon>
        <taxon>Hermetiinae</taxon>
        <taxon>Hermetia</taxon>
    </lineage>
</organism>
<dbReference type="InterPro" id="IPR036728">
    <property type="entry name" value="PBP_GOBP_sf"/>
</dbReference>
<dbReference type="SUPFAM" id="SSF47565">
    <property type="entry name" value="Insect pheromone/odorant-binding proteins"/>
    <property type="match status" value="1"/>
</dbReference>